<proteinExistence type="predicted"/>
<gene>
    <name evidence="1" type="ORF">CALVIDRAFT_539094</name>
</gene>
<evidence type="ECO:0000313" key="1">
    <source>
        <dbReference type="EMBL" id="KZO94348.1"/>
    </source>
</evidence>
<name>A0A167K7H4_CALVF</name>
<evidence type="ECO:0000313" key="2">
    <source>
        <dbReference type="Proteomes" id="UP000076738"/>
    </source>
</evidence>
<sequence length="132" mass="14072">MTGQLVTGSFGVCSPATCVPQQPPCTSYYCPFLASYSLNETPASFGGVPGVQCVYQPAIGDQFLCGYLTGNGQLVLGAIGEGDGVLPCPIIATCTSTGPSRRRAYLELDHRTRHEEARASKADDFEDAYQPW</sequence>
<keyword evidence="2" id="KW-1185">Reference proteome</keyword>
<protein>
    <submittedName>
        <fullName evidence="1">Uncharacterized protein</fullName>
    </submittedName>
</protein>
<dbReference type="Proteomes" id="UP000076738">
    <property type="component" value="Unassembled WGS sequence"/>
</dbReference>
<dbReference type="AlphaFoldDB" id="A0A167K7H4"/>
<accession>A0A167K7H4</accession>
<reference evidence="1 2" key="1">
    <citation type="journal article" date="2016" name="Mol. Biol. Evol.">
        <title>Comparative Genomics of Early-Diverging Mushroom-Forming Fungi Provides Insights into the Origins of Lignocellulose Decay Capabilities.</title>
        <authorList>
            <person name="Nagy L.G."/>
            <person name="Riley R."/>
            <person name="Tritt A."/>
            <person name="Adam C."/>
            <person name="Daum C."/>
            <person name="Floudas D."/>
            <person name="Sun H."/>
            <person name="Yadav J.S."/>
            <person name="Pangilinan J."/>
            <person name="Larsson K.H."/>
            <person name="Matsuura K."/>
            <person name="Barry K."/>
            <person name="Labutti K."/>
            <person name="Kuo R."/>
            <person name="Ohm R.A."/>
            <person name="Bhattacharya S.S."/>
            <person name="Shirouzu T."/>
            <person name="Yoshinaga Y."/>
            <person name="Martin F.M."/>
            <person name="Grigoriev I.V."/>
            <person name="Hibbett D.S."/>
        </authorList>
    </citation>
    <scope>NUCLEOTIDE SEQUENCE [LARGE SCALE GENOMIC DNA]</scope>
    <source>
        <strain evidence="1 2">TUFC12733</strain>
    </source>
</reference>
<organism evidence="1 2">
    <name type="scientific">Calocera viscosa (strain TUFC12733)</name>
    <dbReference type="NCBI Taxonomy" id="1330018"/>
    <lineage>
        <taxon>Eukaryota</taxon>
        <taxon>Fungi</taxon>
        <taxon>Dikarya</taxon>
        <taxon>Basidiomycota</taxon>
        <taxon>Agaricomycotina</taxon>
        <taxon>Dacrymycetes</taxon>
        <taxon>Dacrymycetales</taxon>
        <taxon>Dacrymycetaceae</taxon>
        <taxon>Calocera</taxon>
    </lineage>
</organism>
<dbReference type="EMBL" id="KV417295">
    <property type="protein sequence ID" value="KZO94348.1"/>
    <property type="molecule type" value="Genomic_DNA"/>
</dbReference>